<dbReference type="InterPro" id="IPR029044">
    <property type="entry name" value="Nucleotide-diphossugar_trans"/>
</dbReference>
<sequence length="280" mass="30225">MNLTDFLPGPGRGAGFKLGQDGVQVAQGVLQQLAWPGAQPLVSCLMVTRGRLFPARFAVDCFRAQGWASRELVLVCDAPGTAIEAYCRQLGDERIRLVYPSTPAASLGELRNLSLEAARGDWVCQWDDDDLYHPDRIGLGMQALLALGADAMFLQRWLLWAPGARRLGVSGAREWEGSMLARRASVPPYPALARGEDTAVMHAMLRRGRVLLLDAPWAYTYVQTGANTWAAEHFAAIWAAASFEQAPTGYETALAALGAHGPHAAYAAALATAPRADRPN</sequence>
<dbReference type="OrthoDB" id="215285at2"/>
<accession>A0A2S2DNK6</accession>
<feature type="domain" description="Glycosyltransferase 2-like" evidence="1">
    <location>
        <begin position="57"/>
        <end position="156"/>
    </location>
</feature>
<evidence type="ECO:0000259" key="1">
    <source>
        <dbReference type="Pfam" id="PF00535"/>
    </source>
</evidence>
<dbReference type="KEGG" id="mtim:DIR46_22535"/>
<dbReference type="EMBL" id="CP029343">
    <property type="protein sequence ID" value="AWL06934.1"/>
    <property type="molecule type" value="Genomic_DNA"/>
</dbReference>
<protein>
    <recommendedName>
        <fullName evidence="1">Glycosyltransferase 2-like domain-containing protein</fullName>
    </recommendedName>
</protein>
<name>A0A2S2DNK6_9BURK</name>
<gene>
    <name evidence="2" type="ORF">DIR46_22535</name>
</gene>
<dbReference type="Proteomes" id="UP000245820">
    <property type="component" value="Chromosome"/>
</dbReference>
<dbReference type="AlphaFoldDB" id="A0A2S2DNK6"/>
<evidence type="ECO:0000313" key="3">
    <source>
        <dbReference type="Proteomes" id="UP000245820"/>
    </source>
</evidence>
<organism evidence="2 3">
    <name type="scientific">Massilia oculi</name>
    <dbReference type="NCBI Taxonomy" id="945844"/>
    <lineage>
        <taxon>Bacteria</taxon>
        <taxon>Pseudomonadati</taxon>
        <taxon>Pseudomonadota</taxon>
        <taxon>Betaproteobacteria</taxon>
        <taxon>Burkholderiales</taxon>
        <taxon>Oxalobacteraceae</taxon>
        <taxon>Telluria group</taxon>
        <taxon>Massilia</taxon>
    </lineage>
</organism>
<reference evidence="2 3" key="1">
    <citation type="submission" date="2018-05" db="EMBL/GenBank/DDBJ databases">
        <title>Complete genome sequence of Massilia oculi sp. nov. CCUG 43427T (=DSM 26321T), the type strain of M. oculi, and comparison with genome sequences of other Massilia strains.</title>
        <authorList>
            <person name="Zhu B."/>
        </authorList>
    </citation>
    <scope>NUCLEOTIDE SEQUENCE [LARGE SCALE GENOMIC DNA]</scope>
    <source>
        <strain evidence="2 3">CCUG 43427</strain>
    </source>
</reference>
<proteinExistence type="predicted"/>
<dbReference type="CDD" id="cd00761">
    <property type="entry name" value="Glyco_tranf_GTA_type"/>
    <property type="match status" value="1"/>
</dbReference>
<dbReference type="InterPro" id="IPR001173">
    <property type="entry name" value="Glyco_trans_2-like"/>
</dbReference>
<evidence type="ECO:0000313" key="2">
    <source>
        <dbReference type="EMBL" id="AWL06934.1"/>
    </source>
</evidence>
<dbReference type="RefSeq" id="WP_109347233.1">
    <property type="nucleotide sequence ID" value="NZ_CP029343.1"/>
</dbReference>
<dbReference type="Pfam" id="PF00535">
    <property type="entry name" value="Glycos_transf_2"/>
    <property type="match status" value="1"/>
</dbReference>
<keyword evidence="3" id="KW-1185">Reference proteome</keyword>
<dbReference type="SUPFAM" id="SSF53448">
    <property type="entry name" value="Nucleotide-diphospho-sugar transferases"/>
    <property type="match status" value="1"/>
</dbReference>
<dbReference type="Gene3D" id="3.90.550.10">
    <property type="entry name" value="Spore Coat Polysaccharide Biosynthesis Protein SpsA, Chain A"/>
    <property type="match status" value="1"/>
</dbReference>